<sequence>MSKFQEFLGSLRKEALVFPAVAAATATVALPAAAAVLHQRESNNNINDDDDDTEISTDKNHNNNNNNDIAVVAQKNPRKAIEIAWGSAVMELQSWLLYHLVAVDCNQVMQSAATAQSAYQMGPSSTIGPSSSMNGSSNGTSGSSSGSSRARDLGLRAQKKILGKFAGSNAGRALFIDDATAFMLDNLYKLMDKAARASPQLDKKQPEKVLKNIVKLSIKIGLLHKNQQLGPSDTANIEAVRRALHSCAMTVLSFYELEFSFDRAFLCRSFERCRRAVHDLVRPHLTDKSHERCDQVFDFLGHPDFLDRVFAQDSELRPILALLVQDLNKALENGQL</sequence>
<dbReference type="Proteomes" id="UP001627154">
    <property type="component" value="Unassembled WGS sequence"/>
</dbReference>
<protein>
    <recommendedName>
        <fullName evidence="4">Tumor necrosis factor alpha-induced protein 8-like protein</fullName>
    </recommendedName>
</protein>
<evidence type="ECO:0000313" key="2">
    <source>
        <dbReference type="EMBL" id="KAL3396884.1"/>
    </source>
</evidence>
<dbReference type="InterPro" id="IPR038355">
    <property type="entry name" value="TNFAIP8_sf"/>
</dbReference>
<dbReference type="PANTHER" id="PTHR12757:SF1">
    <property type="entry name" value="PROTEIN SALIVARY GLANDS MARRED"/>
    <property type="match status" value="1"/>
</dbReference>
<dbReference type="InterPro" id="IPR008477">
    <property type="entry name" value="TNFAIP8-like"/>
</dbReference>
<dbReference type="Gene3D" id="1.20.1440.160">
    <property type="entry name" value="Tumor necrosis factor alpha-induced protein 8-like"/>
    <property type="match status" value="1"/>
</dbReference>
<keyword evidence="3" id="KW-1185">Reference proteome</keyword>
<evidence type="ECO:0000256" key="1">
    <source>
        <dbReference type="SAM" id="MobiDB-lite"/>
    </source>
</evidence>
<evidence type="ECO:0008006" key="4">
    <source>
        <dbReference type="Google" id="ProtNLM"/>
    </source>
</evidence>
<gene>
    <name evidence="2" type="ORF">TKK_009256</name>
</gene>
<feature type="compositionally biased region" description="Low complexity" evidence="1">
    <location>
        <begin position="121"/>
        <end position="148"/>
    </location>
</feature>
<organism evidence="2 3">
    <name type="scientific">Trichogramma kaykai</name>
    <dbReference type="NCBI Taxonomy" id="54128"/>
    <lineage>
        <taxon>Eukaryota</taxon>
        <taxon>Metazoa</taxon>
        <taxon>Ecdysozoa</taxon>
        <taxon>Arthropoda</taxon>
        <taxon>Hexapoda</taxon>
        <taxon>Insecta</taxon>
        <taxon>Pterygota</taxon>
        <taxon>Neoptera</taxon>
        <taxon>Endopterygota</taxon>
        <taxon>Hymenoptera</taxon>
        <taxon>Apocrita</taxon>
        <taxon>Proctotrupomorpha</taxon>
        <taxon>Chalcidoidea</taxon>
        <taxon>Trichogrammatidae</taxon>
        <taxon>Trichogramma</taxon>
    </lineage>
</organism>
<accession>A0ABD2WWA0</accession>
<comment type="caution">
    <text evidence="2">The sequence shown here is derived from an EMBL/GenBank/DDBJ whole genome shotgun (WGS) entry which is preliminary data.</text>
</comment>
<reference evidence="2 3" key="1">
    <citation type="journal article" date="2024" name="bioRxiv">
        <title>A reference genome for Trichogramma kaykai: A tiny desert-dwelling parasitoid wasp with competing sex-ratio distorters.</title>
        <authorList>
            <person name="Culotta J."/>
            <person name="Lindsey A.R."/>
        </authorList>
    </citation>
    <scope>NUCLEOTIDE SEQUENCE [LARGE SCALE GENOMIC DNA]</scope>
    <source>
        <strain evidence="2 3">KSX58</strain>
    </source>
</reference>
<proteinExistence type="predicted"/>
<dbReference type="EMBL" id="JBJJXI010000068">
    <property type="protein sequence ID" value="KAL3396884.1"/>
    <property type="molecule type" value="Genomic_DNA"/>
</dbReference>
<name>A0ABD2WWA0_9HYME</name>
<dbReference type="PANTHER" id="PTHR12757">
    <property type="entry name" value="TUMOR NECROSIS FACTOR INDUCED PROTEIN"/>
    <property type="match status" value="1"/>
</dbReference>
<dbReference type="FunFam" id="1.20.1440.160:FF:000001">
    <property type="entry name" value="Tumor necrosis factor alpha-induced protein 8-like 1"/>
    <property type="match status" value="1"/>
</dbReference>
<evidence type="ECO:0000313" key="3">
    <source>
        <dbReference type="Proteomes" id="UP001627154"/>
    </source>
</evidence>
<dbReference type="AlphaFoldDB" id="A0ABD2WWA0"/>
<feature type="region of interest" description="Disordered" evidence="1">
    <location>
        <begin position="41"/>
        <end position="71"/>
    </location>
</feature>
<dbReference type="Pfam" id="PF05527">
    <property type="entry name" value="TNFAIP8"/>
    <property type="match status" value="1"/>
</dbReference>
<feature type="region of interest" description="Disordered" evidence="1">
    <location>
        <begin position="120"/>
        <end position="150"/>
    </location>
</feature>